<proteinExistence type="predicted"/>
<feature type="compositionally biased region" description="Low complexity" evidence="2">
    <location>
        <begin position="375"/>
        <end position="422"/>
    </location>
</feature>
<reference evidence="5 6" key="1">
    <citation type="journal article" date="2023" name="Sci. Data">
        <title>Genome assembly of the Korean intertidal mud-creeper Batillaria attramentaria.</title>
        <authorList>
            <person name="Patra A.K."/>
            <person name="Ho P.T."/>
            <person name="Jun S."/>
            <person name="Lee S.J."/>
            <person name="Kim Y."/>
            <person name="Won Y.J."/>
        </authorList>
    </citation>
    <scope>NUCLEOTIDE SEQUENCE [LARGE SCALE GENOMIC DNA]</scope>
    <source>
        <strain evidence="5">Wonlab-2016</strain>
    </source>
</reference>
<dbReference type="InterPro" id="IPR000742">
    <property type="entry name" value="EGF"/>
</dbReference>
<comment type="caution">
    <text evidence="5">The sequence shown here is derived from an EMBL/GenBank/DDBJ whole genome shotgun (WGS) entry which is preliminary data.</text>
</comment>
<dbReference type="Pfam" id="PF00100">
    <property type="entry name" value="Zona_pellucida"/>
    <property type="match status" value="1"/>
</dbReference>
<evidence type="ECO:0000259" key="4">
    <source>
        <dbReference type="PROSITE" id="PS51034"/>
    </source>
</evidence>
<dbReference type="PROSITE" id="PS00022">
    <property type="entry name" value="EGF_1"/>
    <property type="match status" value="1"/>
</dbReference>
<dbReference type="Gene3D" id="2.60.40.4100">
    <property type="entry name" value="Zona pellucida, ZP-C domain"/>
    <property type="match status" value="1"/>
</dbReference>
<feature type="signal peptide" evidence="3">
    <location>
        <begin position="1"/>
        <end position="20"/>
    </location>
</feature>
<gene>
    <name evidence="5" type="ORF">BaRGS_00023699</name>
</gene>
<protein>
    <recommendedName>
        <fullName evidence="4">ZP domain-containing protein</fullName>
    </recommendedName>
</protein>
<keyword evidence="6" id="KW-1185">Reference proteome</keyword>
<dbReference type="Proteomes" id="UP001519460">
    <property type="component" value="Unassembled WGS sequence"/>
</dbReference>
<feature type="region of interest" description="Disordered" evidence="2">
    <location>
        <begin position="371"/>
        <end position="425"/>
    </location>
</feature>
<keyword evidence="3" id="KW-0732">Signal</keyword>
<feature type="chain" id="PRO_5044763501" description="ZP domain-containing protein" evidence="3">
    <location>
        <begin position="21"/>
        <end position="498"/>
    </location>
</feature>
<dbReference type="InterPro" id="IPR055355">
    <property type="entry name" value="ZP-C"/>
</dbReference>
<dbReference type="EMBL" id="JACVVK020000200">
    <property type="protein sequence ID" value="KAK7485060.1"/>
    <property type="molecule type" value="Genomic_DNA"/>
</dbReference>
<evidence type="ECO:0000256" key="2">
    <source>
        <dbReference type="SAM" id="MobiDB-lite"/>
    </source>
</evidence>
<dbReference type="AlphaFoldDB" id="A0ABD0KDN2"/>
<evidence type="ECO:0000256" key="1">
    <source>
        <dbReference type="ARBA" id="ARBA00023157"/>
    </source>
</evidence>
<name>A0ABD0KDN2_9CAEN</name>
<organism evidence="5 6">
    <name type="scientific">Batillaria attramentaria</name>
    <dbReference type="NCBI Taxonomy" id="370345"/>
    <lineage>
        <taxon>Eukaryota</taxon>
        <taxon>Metazoa</taxon>
        <taxon>Spiralia</taxon>
        <taxon>Lophotrochozoa</taxon>
        <taxon>Mollusca</taxon>
        <taxon>Gastropoda</taxon>
        <taxon>Caenogastropoda</taxon>
        <taxon>Sorbeoconcha</taxon>
        <taxon>Cerithioidea</taxon>
        <taxon>Batillariidae</taxon>
        <taxon>Batillaria</taxon>
    </lineage>
</organism>
<sequence length="498" mass="52588">MAATPLTAILFLCFLGTVTAQLGYDCRRKGMSCKGVAATCPMMGTLCTCPDGSEGYDCGLTTANIDPQCSSGTGTAPQCENEATCLNGDSCYCNQETYGSKCQNYRVAVWCSETEMFINVNPDGAFEGKVFVSADLETDDSPRDVADCQLTQIATGVPASLPPYVLDANQAQPTELAGYFIQILHTPGGVSPVCGDAVPVQVTNESDTTQVIRTDYIRQVAIEYNPNVMSSLDQMLNQVNISDTIEPIRFEILDAFGRAITNSVKLGDDINLKFTLVSQEYAKIKIKDCKATSGAEGASEITFFTDNCPATDWAELFRGYMVEDEATKSATLKLSAFRFIGDSDTVTFICSCKLCTDANLAECERNAACAEPSNTTSGDGTSDQSGGDQGSTAAPGAPTTAPGAPTAAPGAPTTAPNAPPAGVRRKRAALKDETELRKGITVRTGPQASVQGTLTCLVTFLLAGDCLPLDLLPSITLNYLSLSKVFAPAYSGCVCVSW</sequence>
<evidence type="ECO:0000313" key="6">
    <source>
        <dbReference type="Proteomes" id="UP001519460"/>
    </source>
</evidence>
<feature type="domain" description="ZP" evidence="4">
    <location>
        <begin position="110"/>
        <end position="376"/>
    </location>
</feature>
<evidence type="ECO:0000256" key="3">
    <source>
        <dbReference type="SAM" id="SignalP"/>
    </source>
</evidence>
<dbReference type="InterPro" id="IPR042235">
    <property type="entry name" value="ZP-C_dom"/>
</dbReference>
<dbReference type="PROSITE" id="PS51034">
    <property type="entry name" value="ZP_2"/>
    <property type="match status" value="1"/>
</dbReference>
<dbReference type="InterPro" id="IPR001507">
    <property type="entry name" value="ZP_dom"/>
</dbReference>
<accession>A0ABD0KDN2</accession>
<keyword evidence="1" id="KW-1015">Disulfide bond</keyword>
<evidence type="ECO:0000313" key="5">
    <source>
        <dbReference type="EMBL" id="KAK7485060.1"/>
    </source>
</evidence>